<evidence type="ECO:0000256" key="1">
    <source>
        <dbReference type="SAM" id="MobiDB-lite"/>
    </source>
</evidence>
<comment type="caution">
    <text evidence="2">The sequence shown here is derived from an EMBL/GenBank/DDBJ whole genome shotgun (WGS) entry which is preliminary data.</text>
</comment>
<dbReference type="PANTHER" id="PTHR36847">
    <property type="entry name" value="AMIDOLIGASE ENZYME"/>
    <property type="match status" value="1"/>
</dbReference>
<name>A0A8T9C5B0_9HELO</name>
<dbReference type="OrthoDB" id="412402at2759"/>
<keyword evidence="3" id="KW-1185">Reference proteome</keyword>
<feature type="compositionally biased region" description="Polar residues" evidence="1">
    <location>
        <begin position="514"/>
        <end position="523"/>
    </location>
</feature>
<evidence type="ECO:0000313" key="3">
    <source>
        <dbReference type="Proteomes" id="UP000469558"/>
    </source>
</evidence>
<dbReference type="InterPro" id="IPR022025">
    <property type="entry name" value="Amidoligase_2"/>
</dbReference>
<proteinExistence type="predicted"/>
<protein>
    <recommendedName>
        <fullName evidence="4">Amidoligase enzyme</fullName>
    </recommendedName>
</protein>
<dbReference type="PANTHER" id="PTHR36847:SF1">
    <property type="entry name" value="AMIDOLIGASE ENZYME"/>
    <property type="match status" value="1"/>
</dbReference>
<feature type="compositionally biased region" description="Low complexity" evidence="1">
    <location>
        <begin position="487"/>
        <end position="498"/>
    </location>
</feature>
<evidence type="ECO:0000313" key="2">
    <source>
        <dbReference type="EMBL" id="TVY80875.1"/>
    </source>
</evidence>
<dbReference type="Pfam" id="PF12224">
    <property type="entry name" value="Amidoligase_2"/>
    <property type="match status" value="1"/>
</dbReference>
<feature type="region of interest" description="Disordered" evidence="1">
    <location>
        <begin position="479"/>
        <end position="532"/>
    </location>
</feature>
<dbReference type="AlphaFoldDB" id="A0A8T9C5B0"/>
<dbReference type="Proteomes" id="UP000469558">
    <property type="component" value="Unassembled WGS sequence"/>
</dbReference>
<evidence type="ECO:0008006" key="4">
    <source>
        <dbReference type="Google" id="ProtNLM"/>
    </source>
</evidence>
<dbReference type="EMBL" id="QGMK01000593">
    <property type="protein sequence ID" value="TVY80875.1"/>
    <property type="molecule type" value="Genomic_DNA"/>
</dbReference>
<accession>A0A8T9C5B0</accession>
<organism evidence="2 3">
    <name type="scientific">Lachnellula suecica</name>
    <dbReference type="NCBI Taxonomy" id="602035"/>
    <lineage>
        <taxon>Eukaryota</taxon>
        <taxon>Fungi</taxon>
        <taxon>Dikarya</taxon>
        <taxon>Ascomycota</taxon>
        <taxon>Pezizomycotina</taxon>
        <taxon>Leotiomycetes</taxon>
        <taxon>Helotiales</taxon>
        <taxon>Lachnaceae</taxon>
        <taxon>Lachnellula</taxon>
    </lineage>
</organism>
<sequence length="532" mass="61083">MSKTFPGWTFGVEIEFAVAYITNPEDNPDPSEKRTVYYGPLTANDKSVARDYLADRWQARLPQDPLGDKELDTGHEGNQVNLKKAFNKEAHHAAMKRHMAKTVRNAGHEGEWAFKSDWSVEGPKLPPPGYEFLDMEVNSPPFYFCKEAVYAVQDVVALLTNAYCLNINETCGIHVHVGAGERDFEFRTLQKLTSFLWAFTPQLNSLHPLSRQEQRVEEANASSIRETSRYAERRKFTHKLRPTPLQGVAKFMSYTNKDEMLWPAIKRKYPKGMAYNLLWQHPKIAAETMIKFEGEENFSPKQTIEFRQHAGSLNTEEIGNWIETVVGILEFCQKSSATQIYELFLLTQLETREKLGDGHDAQREEDEGPILAEGKFTIIDLLTTMKLWGPALYYRQLRYYIHNPVRDDEQKPKETKLWEYEIQRFDGTWKGTMEEFVQTENMRDAWDAANAACKALRLAGSENKWWTFNPGHPMWPAHDKKLDGYADTDAATDSQASDKGSQKGKPSESDDSELTQYSLGTWTEDSDDEDLE</sequence>
<gene>
    <name evidence="2" type="ORF">LSUE1_G003907</name>
</gene>
<reference evidence="2 3" key="1">
    <citation type="submission" date="2018-05" db="EMBL/GenBank/DDBJ databases">
        <title>Genome sequencing and assembly of the regulated plant pathogen Lachnellula willkommii and related sister species for the development of diagnostic species identification markers.</title>
        <authorList>
            <person name="Giroux E."/>
            <person name="Bilodeau G."/>
        </authorList>
    </citation>
    <scope>NUCLEOTIDE SEQUENCE [LARGE SCALE GENOMIC DNA]</scope>
    <source>
        <strain evidence="2 3">CBS 268.59</strain>
    </source>
</reference>